<dbReference type="SMART" id="SM00829">
    <property type="entry name" value="PKS_ER"/>
    <property type="match status" value="1"/>
</dbReference>
<dbReference type="EMBL" id="JAKNGE010000011">
    <property type="protein sequence ID" value="MCG4745804.1"/>
    <property type="molecule type" value="Genomic_DNA"/>
</dbReference>
<dbReference type="SUPFAM" id="SSF51735">
    <property type="entry name" value="NAD(P)-binding Rossmann-fold domains"/>
    <property type="match status" value="1"/>
</dbReference>
<evidence type="ECO:0000313" key="9">
    <source>
        <dbReference type="Proteomes" id="UP001299608"/>
    </source>
</evidence>
<name>A0AAW5BSK8_9FIRM</name>
<accession>A0AAW5BSK8</accession>
<dbReference type="InterPro" id="IPR013154">
    <property type="entry name" value="ADH-like_N"/>
</dbReference>
<keyword evidence="1 4" id="KW-0479">Metal-binding</keyword>
<evidence type="ECO:0000313" key="6">
    <source>
        <dbReference type="EMBL" id="MCG4745804.1"/>
    </source>
</evidence>
<dbReference type="RefSeq" id="WP_117555801.1">
    <property type="nucleotide sequence ID" value="NZ_BAABZL010000001.1"/>
</dbReference>
<dbReference type="PROSITE" id="PS00059">
    <property type="entry name" value="ADH_ZINC"/>
    <property type="match status" value="1"/>
</dbReference>
<comment type="caution">
    <text evidence="6">The sequence shown here is derived from an EMBL/GenBank/DDBJ whole genome shotgun (WGS) entry which is preliminary data.</text>
</comment>
<reference evidence="7 8" key="1">
    <citation type="journal article" date="2020" name="Cell Host Microbe">
        <title>Functional and Genomic Variation between Human-Derived Isolates of Lachnospiraceae Reveals Inter- and Intra-Species Diversity.</title>
        <authorList>
            <person name="Sorbara M.T."/>
            <person name="Littmann E.R."/>
            <person name="Fontana E."/>
            <person name="Moody T.U."/>
            <person name="Kohout C.E."/>
            <person name="Gjonbalaj M."/>
            <person name="Eaton V."/>
            <person name="Seok R."/>
            <person name="Leiner I.M."/>
            <person name="Pamer E.G."/>
        </authorList>
    </citation>
    <scope>NUCLEOTIDE SEQUENCE [LARGE SCALE GENOMIC DNA]</scope>
    <source>
        <strain evidence="7 8">MSK.1.17</strain>
    </source>
</reference>
<evidence type="ECO:0000256" key="2">
    <source>
        <dbReference type="ARBA" id="ARBA00022833"/>
    </source>
</evidence>
<evidence type="ECO:0000313" key="8">
    <source>
        <dbReference type="Proteomes" id="UP000669239"/>
    </source>
</evidence>
<dbReference type="SUPFAM" id="SSF50129">
    <property type="entry name" value="GroES-like"/>
    <property type="match status" value="1"/>
</dbReference>
<dbReference type="AlphaFoldDB" id="A0AAW5BSK8"/>
<evidence type="ECO:0000256" key="1">
    <source>
        <dbReference type="ARBA" id="ARBA00022723"/>
    </source>
</evidence>
<sequence length="336" mass="36482">MRTRVVVTKKPNEVVVEEHDLKPGDNEVLVKTYLASICGTDKNYSEGKMPREVQVEQVDGNNEAHHAYPLKMGHEAAGVIVEVGKNVTDFKVGDKVMSFGWYNTMADYFVAPVVHNGYGVVKVPEGMSMEAASLGEPTACAIYAGMQSGVELGDVVVVVGVGFAGQIIAQVVKKMGAAKVICVDVVDGKLNLAKKMGADIVLNPNKDDVVGTVLKETNNQGADVVIEVAGNDSAIQLCSDVLKHGGIMGLYSWVLEPAQLYINRWHNDGFDIRTLALMHRIKIDRPWWIEKTMQNVANGMIQIDSLISHVFDLADAAKAFDVACNDPDACKVMLRP</sequence>
<dbReference type="GeneID" id="97204810"/>
<organism evidence="6 9">
    <name type="scientific">Enterocloster aldenensis</name>
    <dbReference type="NCBI Taxonomy" id="358742"/>
    <lineage>
        <taxon>Bacteria</taxon>
        <taxon>Bacillati</taxon>
        <taxon>Bacillota</taxon>
        <taxon>Clostridia</taxon>
        <taxon>Lachnospirales</taxon>
        <taxon>Lachnospiraceae</taxon>
        <taxon>Enterocloster</taxon>
    </lineage>
</organism>
<dbReference type="PANTHER" id="PTHR43401:SF2">
    <property type="entry name" value="L-THREONINE 3-DEHYDROGENASE"/>
    <property type="match status" value="1"/>
</dbReference>
<dbReference type="InterPro" id="IPR013149">
    <property type="entry name" value="ADH-like_C"/>
</dbReference>
<dbReference type="InterPro" id="IPR020843">
    <property type="entry name" value="ER"/>
</dbReference>
<dbReference type="Proteomes" id="UP000669239">
    <property type="component" value="Unassembled WGS sequence"/>
</dbReference>
<reference evidence="6" key="3">
    <citation type="submission" date="2022-01" db="EMBL/GenBank/DDBJ databases">
        <title>Collection of gut derived symbiotic bacterial strains cultured from healthy donors.</title>
        <authorList>
            <person name="Lin H."/>
            <person name="Kohout C."/>
            <person name="Waligurski E."/>
            <person name="Pamer E.G."/>
        </authorList>
    </citation>
    <scope>NUCLEOTIDE SEQUENCE</scope>
    <source>
        <strain evidence="6">DFI.6.55</strain>
    </source>
</reference>
<protein>
    <submittedName>
        <fullName evidence="6">Zinc-binding dehydrogenase</fullName>
    </submittedName>
</protein>
<dbReference type="GO" id="GO:0008270">
    <property type="term" value="F:zinc ion binding"/>
    <property type="evidence" value="ECO:0007669"/>
    <property type="project" value="InterPro"/>
</dbReference>
<dbReference type="Gene3D" id="3.90.180.10">
    <property type="entry name" value="Medium-chain alcohol dehydrogenases, catalytic domain"/>
    <property type="match status" value="2"/>
</dbReference>
<proteinExistence type="inferred from homology"/>
<comment type="cofactor">
    <cofactor evidence="4">
        <name>Zn(2+)</name>
        <dbReference type="ChEBI" id="CHEBI:29105"/>
    </cofactor>
</comment>
<dbReference type="PANTHER" id="PTHR43401">
    <property type="entry name" value="L-THREONINE 3-DEHYDROGENASE"/>
    <property type="match status" value="1"/>
</dbReference>
<reference evidence="7" key="2">
    <citation type="submission" date="2020-02" db="EMBL/GenBank/DDBJ databases">
        <authorList>
            <person name="Littmann E."/>
            <person name="Sorbara M."/>
        </authorList>
    </citation>
    <scope>NUCLEOTIDE SEQUENCE</scope>
    <source>
        <strain evidence="7">MSK.1.17</strain>
    </source>
</reference>
<dbReference type="Proteomes" id="UP001299608">
    <property type="component" value="Unassembled WGS sequence"/>
</dbReference>
<evidence type="ECO:0000313" key="7">
    <source>
        <dbReference type="EMBL" id="NSJ48252.1"/>
    </source>
</evidence>
<dbReference type="InterPro" id="IPR011032">
    <property type="entry name" value="GroES-like_sf"/>
</dbReference>
<feature type="domain" description="Enoyl reductase (ER)" evidence="5">
    <location>
        <begin position="10"/>
        <end position="334"/>
    </location>
</feature>
<dbReference type="Pfam" id="PF00107">
    <property type="entry name" value="ADH_zinc_N"/>
    <property type="match status" value="1"/>
</dbReference>
<evidence type="ECO:0000259" key="5">
    <source>
        <dbReference type="SMART" id="SM00829"/>
    </source>
</evidence>
<dbReference type="GO" id="GO:0016491">
    <property type="term" value="F:oxidoreductase activity"/>
    <property type="evidence" value="ECO:0007669"/>
    <property type="project" value="UniProtKB-KW"/>
</dbReference>
<keyword evidence="2 4" id="KW-0862">Zinc</keyword>
<dbReference type="EMBL" id="JAAITT010000006">
    <property type="protein sequence ID" value="NSJ48252.1"/>
    <property type="molecule type" value="Genomic_DNA"/>
</dbReference>
<dbReference type="Pfam" id="PF08240">
    <property type="entry name" value="ADH_N"/>
    <property type="match status" value="1"/>
</dbReference>
<dbReference type="InterPro" id="IPR050129">
    <property type="entry name" value="Zn_alcohol_dh"/>
</dbReference>
<gene>
    <name evidence="7" type="ORF">G5B36_06005</name>
    <name evidence="6" type="ORF">L0N08_10310</name>
</gene>
<dbReference type="InterPro" id="IPR002328">
    <property type="entry name" value="ADH_Zn_CS"/>
</dbReference>
<dbReference type="Gene3D" id="3.40.50.720">
    <property type="entry name" value="NAD(P)-binding Rossmann-like Domain"/>
    <property type="match status" value="1"/>
</dbReference>
<comment type="similarity">
    <text evidence="4">Belongs to the zinc-containing alcohol dehydrogenase family.</text>
</comment>
<evidence type="ECO:0000256" key="4">
    <source>
        <dbReference type="RuleBase" id="RU361277"/>
    </source>
</evidence>
<evidence type="ECO:0000256" key="3">
    <source>
        <dbReference type="ARBA" id="ARBA00023002"/>
    </source>
</evidence>
<keyword evidence="3" id="KW-0560">Oxidoreductase</keyword>
<keyword evidence="8" id="KW-1185">Reference proteome</keyword>
<dbReference type="InterPro" id="IPR036291">
    <property type="entry name" value="NAD(P)-bd_dom_sf"/>
</dbReference>